<evidence type="ECO:0000256" key="10">
    <source>
        <dbReference type="ARBA" id="ARBA00023273"/>
    </source>
</evidence>
<keyword evidence="9" id="KW-0206">Cytoskeleton</keyword>
<comment type="similarity">
    <text evidence="4">Belongs to the CEP19 family.</text>
</comment>
<feature type="compositionally biased region" description="Acidic residues" evidence="11">
    <location>
        <begin position="387"/>
        <end position="404"/>
    </location>
</feature>
<evidence type="ECO:0000256" key="5">
    <source>
        <dbReference type="ARBA" id="ARBA00022015"/>
    </source>
</evidence>
<evidence type="ECO:0000256" key="3">
    <source>
        <dbReference type="ARBA" id="ARBA00004186"/>
    </source>
</evidence>
<evidence type="ECO:0000256" key="6">
    <source>
        <dbReference type="ARBA" id="ARBA00022490"/>
    </source>
</evidence>
<dbReference type="PANTHER" id="PTHR31539:SF1">
    <property type="entry name" value="CENTROSOMAL PROTEIN OF 19 KDA"/>
    <property type="match status" value="1"/>
</dbReference>
<dbReference type="OrthoDB" id="2163581at2759"/>
<organism evidence="12 13">
    <name type="scientific">Stylonychia lemnae</name>
    <name type="common">Ciliate</name>
    <dbReference type="NCBI Taxonomy" id="5949"/>
    <lineage>
        <taxon>Eukaryota</taxon>
        <taxon>Sar</taxon>
        <taxon>Alveolata</taxon>
        <taxon>Ciliophora</taxon>
        <taxon>Intramacronucleata</taxon>
        <taxon>Spirotrichea</taxon>
        <taxon>Stichotrichia</taxon>
        <taxon>Sporadotrichida</taxon>
        <taxon>Oxytrichidae</taxon>
        <taxon>Stylonychinae</taxon>
        <taxon>Stylonychia</taxon>
    </lineage>
</organism>
<gene>
    <name evidence="12" type="primary">Contig9735.g10414</name>
    <name evidence="12" type="ORF">STYLEM_5243</name>
</gene>
<keyword evidence="7" id="KW-0970">Cilium biogenesis/degradation</keyword>
<sequence>MSTFLTQGSYSSGQNTAKSKQTPQNDQQLQSSLLYAPFVKPTDKIRKDVAELSFSDFQPKRFALSYNPPVIVLEYLVPSTGKLYHHKMKLRQLNHESEPQDMLDYLKKRHPLYFMPNKLNHKQIEDLIKKLIFKVKQQYQATAGKDKLTDKTSNVVNKTETKQSSSSLTALDKAPTLKPQTSSSIAQQNLPSIGGGGSTSAFKSGSSLPSISNDDKKGTTNLYGNKQKEDQKKFEDDFGDDFEDDFEDEEEDGDGDFDANELLNLTDYQNKRKQSQQMSSNTNTNKYNPTVGKDGAIEISNDDDEFEDDGDAWGDDWGEPKQKKIDFDKFDYQNTNLNKLSTEQIAAHKKKMDEKFNKNLLKPGDSGFVYDKRIEFTKGPTKKVDTSWDEGEDDVDEYFDDDFM</sequence>
<keyword evidence="6" id="KW-0963">Cytoplasm</keyword>
<evidence type="ECO:0000256" key="11">
    <source>
        <dbReference type="SAM" id="MobiDB-lite"/>
    </source>
</evidence>
<feature type="region of interest" description="Disordered" evidence="11">
    <location>
        <begin position="381"/>
        <end position="404"/>
    </location>
</feature>
<feature type="compositionally biased region" description="Polar residues" evidence="11">
    <location>
        <begin position="156"/>
        <end position="169"/>
    </location>
</feature>
<dbReference type="Proteomes" id="UP000039865">
    <property type="component" value="Unassembled WGS sequence"/>
</dbReference>
<keyword evidence="8" id="KW-0969">Cilium</keyword>
<feature type="region of interest" description="Disordered" evidence="11">
    <location>
        <begin position="1"/>
        <end position="27"/>
    </location>
</feature>
<dbReference type="Pfam" id="PF14933">
    <property type="entry name" value="CEP19"/>
    <property type="match status" value="1"/>
</dbReference>
<feature type="region of interest" description="Disordered" evidence="11">
    <location>
        <begin position="156"/>
        <end position="320"/>
    </location>
</feature>
<dbReference type="PANTHER" id="PTHR31539">
    <property type="entry name" value="CENTROSOMAL PROTEIN OF 19K CEP19"/>
    <property type="match status" value="1"/>
</dbReference>
<comment type="subcellular location">
    <subcellularLocation>
        <location evidence="2">Cytoplasm</location>
        <location evidence="2">Cytoskeleton</location>
        <location evidence="2">Cilium basal body</location>
    </subcellularLocation>
    <subcellularLocation>
        <location evidence="1">Cytoplasm</location>
        <location evidence="1">Cytoskeleton</location>
        <location evidence="1">Microtubule organizing center</location>
        <location evidence="1">Centrosome</location>
        <location evidence="1">Centriole</location>
    </subcellularLocation>
    <subcellularLocation>
        <location evidence="3">Cytoplasm</location>
        <location evidence="3">Cytoskeleton</location>
        <location evidence="3">Spindle</location>
    </subcellularLocation>
</comment>
<feature type="compositionally biased region" description="Polar residues" evidence="11">
    <location>
        <begin position="178"/>
        <end position="191"/>
    </location>
</feature>
<feature type="compositionally biased region" description="Acidic residues" evidence="11">
    <location>
        <begin position="237"/>
        <end position="259"/>
    </location>
</feature>
<dbReference type="GO" id="GO:0036064">
    <property type="term" value="C:ciliary basal body"/>
    <property type="evidence" value="ECO:0007669"/>
    <property type="project" value="TreeGrafter"/>
</dbReference>
<keyword evidence="13" id="KW-1185">Reference proteome</keyword>
<evidence type="ECO:0000256" key="1">
    <source>
        <dbReference type="ARBA" id="ARBA00004114"/>
    </source>
</evidence>
<reference evidence="12 13" key="1">
    <citation type="submission" date="2014-06" db="EMBL/GenBank/DDBJ databases">
        <authorList>
            <person name="Swart Estienne"/>
        </authorList>
    </citation>
    <scope>NUCLEOTIDE SEQUENCE [LARGE SCALE GENOMIC DNA]</scope>
    <source>
        <strain evidence="12 13">130c</strain>
    </source>
</reference>
<evidence type="ECO:0000256" key="9">
    <source>
        <dbReference type="ARBA" id="ARBA00023212"/>
    </source>
</evidence>
<feature type="compositionally biased region" description="Acidic residues" evidence="11">
    <location>
        <begin position="300"/>
        <end position="317"/>
    </location>
</feature>
<evidence type="ECO:0000313" key="13">
    <source>
        <dbReference type="Proteomes" id="UP000039865"/>
    </source>
</evidence>
<evidence type="ECO:0000256" key="8">
    <source>
        <dbReference type="ARBA" id="ARBA00023069"/>
    </source>
</evidence>
<dbReference type="AlphaFoldDB" id="A0A078A3Z2"/>
<keyword evidence="10" id="KW-0966">Cell projection</keyword>
<dbReference type="GO" id="GO:0000922">
    <property type="term" value="C:spindle pole"/>
    <property type="evidence" value="ECO:0007669"/>
    <property type="project" value="TreeGrafter"/>
</dbReference>
<feature type="compositionally biased region" description="Polar residues" evidence="11">
    <location>
        <begin position="199"/>
        <end position="212"/>
    </location>
</feature>
<dbReference type="GO" id="GO:0005814">
    <property type="term" value="C:centriole"/>
    <property type="evidence" value="ECO:0007669"/>
    <property type="project" value="UniProtKB-SubCell"/>
</dbReference>
<feature type="compositionally biased region" description="Basic and acidic residues" evidence="11">
    <location>
        <begin position="226"/>
        <end position="236"/>
    </location>
</feature>
<dbReference type="InParanoid" id="A0A078A3Z2"/>
<evidence type="ECO:0000256" key="7">
    <source>
        <dbReference type="ARBA" id="ARBA00022794"/>
    </source>
</evidence>
<dbReference type="GO" id="GO:0034454">
    <property type="term" value="P:microtubule anchoring at centrosome"/>
    <property type="evidence" value="ECO:0007669"/>
    <property type="project" value="TreeGrafter"/>
</dbReference>
<evidence type="ECO:0000256" key="2">
    <source>
        <dbReference type="ARBA" id="ARBA00004120"/>
    </source>
</evidence>
<accession>A0A078A3Z2</accession>
<evidence type="ECO:0000313" key="12">
    <source>
        <dbReference type="EMBL" id="CDW76243.1"/>
    </source>
</evidence>
<feature type="compositionally biased region" description="Polar residues" evidence="11">
    <location>
        <begin position="275"/>
        <end position="288"/>
    </location>
</feature>
<dbReference type="GO" id="GO:0097712">
    <property type="term" value="P:vesicle targeting, trans-Golgi to periciliary membrane compartment"/>
    <property type="evidence" value="ECO:0007669"/>
    <property type="project" value="TreeGrafter"/>
</dbReference>
<protein>
    <recommendedName>
        <fullName evidence="5">Centrosomal protein of 19 kDa</fullName>
    </recommendedName>
</protein>
<proteinExistence type="inferred from homology"/>
<dbReference type="InterPro" id="IPR029412">
    <property type="entry name" value="CEP19"/>
</dbReference>
<dbReference type="EMBL" id="CCKQ01005089">
    <property type="protein sequence ID" value="CDW76243.1"/>
    <property type="molecule type" value="Genomic_DNA"/>
</dbReference>
<name>A0A078A3Z2_STYLE</name>
<evidence type="ECO:0000256" key="4">
    <source>
        <dbReference type="ARBA" id="ARBA00009371"/>
    </source>
</evidence>